<dbReference type="WBParaSite" id="ES5_v2.g15817.t1">
    <property type="protein sequence ID" value="ES5_v2.g15817.t1"/>
    <property type="gene ID" value="ES5_v2.g15817"/>
</dbReference>
<sequence length="155" mass="17927">MTDDEVDLCQINYNKTLTVEEQDKRFVLVISNALCEDDCKRIFGFSSNLTSYDFDLKNNEDISGYLAFQGFAYFDDWGNDCPLESVSRITPFQFTDLNQVLVLRSTYAPSKMRDQSCLWQFKAPKNYGFKIVISEFNIPNSTIFKVENTQDTIIT</sequence>
<organism evidence="1 2">
    <name type="scientific">Panagrolaimus sp. ES5</name>
    <dbReference type="NCBI Taxonomy" id="591445"/>
    <lineage>
        <taxon>Eukaryota</taxon>
        <taxon>Metazoa</taxon>
        <taxon>Ecdysozoa</taxon>
        <taxon>Nematoda</taxon>
        <taxon>Chromadorea</taxon>
        <taxon>Rhabditida</taxon>
        <taxon>Tylenchina</taxon>
        <taxon>Panagrolaimomorpha</taxon>
        <taxon>Panagrolaimoidea</taxon>
        <taxon>Panagrolaimidae</taxon>
        <taxon>Panagrolaimus</taxon>
    </lineage>
</organism>
<evidence type="ECO:0000313" key="1">
    <source>
        <dbReference type="Proteomes" id="UP000887579"/>
    </source>
</evidence>
<accession>A0AC34FF52</accession>
<reference evidence="2" key="1">
    <citation type="submission" date="2022-11" db="UniProtKB">
        <authorList>
            <consortium name="WormBaseParasite"/>
        </authorList>
    </citation>
    <scope>IDENTIFICATION</scope>
</reference>
<name>A0AC34FF52_9BILA</name>
<dbReference type="Proteomes" id="UP000887579">
    <property type="component" value="Unplaced"/>
</dbReference>
<protein>
    <submittedName>
        <fullName evidence="2">CUB domain-containing protein</fullName>
    </submittedName>
</protein>
<evidence type="ECO:0000313" key="2">
    <source>
        <dbReference type="WBParaSite" id="ES5_v2.g15817.t1"/>
    </source>
</evidence>
<proteinExistence type="predicted"/>